<dbReference type="InterPro" id="IPR015168">
    <property type="entry name" value="SsuA/THI5"/>
</dbReference>
<dbReference type="Proteomes" id="UP000434052">
    <property type="component" value="Unassembled WGS sequence"/>
</dbReference>
<comment type="caution">
    <text evidence="7">The sequence shown here is derived from an EMBL/GenBank/DDBJ whole genome shotgun (WGS) entry which is preliminary data.</text>
</comment>
<dbReference type="PANTHER" id="PTHR30024">
    <property type="entry name" value="ALIPHATIC SULFONATES-BINDING PROTEIN-RELATED"/>
    <property type="match status" value="1"/>
</dbReference>
<feature type="domain" description="SsuA/THI5-like" evidence="6">
    <location>
        <begin position="44"/>
        <end position="249"/>
    </location>
</feature>
<keyword evidence="3" id="KW-0813">Transport</keyword>
<dbReference type="AlphaFoldDB" id="A0A6P1ZH83"/>
<dbReference type="CDD" id="cd13563">
    <property type="entry name" value="PBP2_SsuA_like_6"/>
    <property type="match status" value="1"/>
</dbReference>
<dbReference type="Pfam" id="PF09084">
    <property type="entry name" value="NMT1"/>
    <property type="match status" value="1"/>
</dbReference>
<gene>
    <name evidence="7" type="ORF">DQK91_08010</name>
</gene>
<evidence type="ECO:0000256" key="1">
    <source>
        <dbReference type="ARBA" id="ARBA00004418"/>
    </source>
</evidence>
<dbReference type="NCBIfam" id="TIGR01728">
    <property type="entry name" value="SsuA_fam"/>
    <property type="match status" value="1"/>
</dbReference>
<evidence type="ECO:0000259" key="6">
    <source>
        <dbReference type="Pfam" id="PF09084"/>
    </source>
</evidence>
<evidence type="ECO:0000256" key="4">
    <source>
        <dbReference type="ARBA" id="ARBA00022729"/>
    </source>
</evidence>
<dbReference type="Gene3D" id="3.40.190.10">
    <property type="entry name" value="Periplasmic binding protein-like II"/>
    <property type="match status" value="2"/>
</dbReference>
<dbReference type="GO" id="GO:0016020">
    <property type="term" value="C:membrane"/>
    <property type="evidence" value="ECO:0007669"/>
    <property type="project" value="InterPro"/>
</dbReference>
<dbReference type="GO" id="GO:0042626">
    <property type="term" value="F:ATPase-coupled transmembrane transporter activity"/>
    <property type="evidence" value="ECO:0007669"/>
    <property type="project" value="InterPro"/>
</dbReference>
<evidence type="ECO:0000256" key="5">
    <source>
        <dbReference type="SAM" id="SignalP"/>
    </source>
</evidence>
<feature type="chain" id="PRO_5026850386" evidence="5">
    <location>
        <begin position="25"/>
        <end position="329"/>
    </location>
</feature>
<organism evidence="7 8">
    <name type="scientific">Oceanidesulfovibrio marinus</name>
    <dbReference type="NCBI Taxonomy" id="370038"/>
    <lineage>
        <taxon>Bacteria</taxon>
        <taxon>Pseudomonadati</taxon>
        <taxon>Thermodesulfobacteriota</taxon>
        <taxon>Desulfovibrionia</taxon>
        <taxon>Desulfovibrionales</taxon>
        <taxon>Desulfovibrionaceae</taxon>
        <taxon>Oceanidesulfovibrio</taxon>
    </lineage>
</organism>
<protein>
    <submittedName>
        <fullName evidence="7">Taurine ABC transporter substrate-binding protein</fullName>
    </submittedName>
</protein>
<comment type="subcellular location">
    <subcellularLocation>
        <location evidence="1">Periplasm</location>
    </subcellularLocation>
</comment>
<evidence type="ECO:0000256" key="3">
    <source>
        <dbReference type="ARBA" id="ARBA00022448"/>
    </source>
</evidence>
<dbReference type="OrthoDB" id="5372616at2"/>
<evidence type="ECO:0000256" key="2">
    <source>
        <dbReference type="ARBA" id="ARBA00010742"/>
    </source>
</evidence>
<dbReference type="SUPFAM" id="SSF53850">
    <property type="entry name" value="Periplasmic binding protein-like II"/>
    <property type="match status" value="1"/>
</dbReference>
<reference evidence="7 8" key="1">
    <citation type="submission" date="2018-06" db="EMBL/GenBank/DDBJ databases">
        <title>Complete genome of Desulfovibrio marinus P48SEP.</title>
        <authorList>
            <person name="Crispim J.S."/>
            <person name="Vidigal P.M.P."/>
            <person name="Silva L.C.F."/>
            <person name="Araujo L.C."/>
            <person name="Laguardia C.N."/>
            <person name="Dias R.S."/>
            <person name="Sousa M.P."/>
            <person name="Paula S.O."/>
            <person name="Silva C."/>
        </authorList>
    </citation>
    <scope>NUCLEOTIDE SEQUENCE [LARGE SCALE GENOMIC DNA]</scope>
    <source>
        <strain evidence="7 8">P48SEP</strain>
    </source>
</reference>
<accession>A0A6P1ZH83</accession>
<keyword evidence="4 5" id="KW-0732">Signal</keyword>
<dbReference type="EMBL" id="QMIF01000004">
    <property type="protein sequence ID" value="TVM34510.1"/>
    <property type="molecule type" value="Genomic_DNA"/>
</dbReference>
<name>A0A6P1ZH83_9BACT</name>
<evidence type="ECO:0000313" key="8">
    <source>
        <dbReference type="Proteomes" id="UP000434052"/>
    </source>
</evidence>
<comment type="similarity">
    <text evidence="2">Belongs to the bacterial solute-binding protein SsuA/TauA family.</text>
</comment>
<proteinExistence type="inferred from homology"/>
<dbReference type="InterPro" id="IPR010067">
    <property type="entry name" value="ABC_SsuA_sub-bd"/>
</dbReference>
<feature type="signal peptide" evidence="5">
    <location>
        <begin position="1"/>
        <end position="24"/>
    </location>
</feature>
<evidence type="ECO:0000313" key="7">
    <source>
        <dbReference type="EMBL" id="TVM34510.1"/>
    </source>
</evidence>
<dbReference type="GO" id="GO:0042597">
    <property type="term" value="C:periplasmic space"/>
    <property type="evidence" value="ECO:0007669"/>
    <property type="project" value="UniProtKB-SubCell"/>
</dbReference>
<sequence length="329" mass="35343">MEGERVKRLTILLFCVFAAVSAFAATAKAETSMKIAHATWVGYGPLYIASENGYFEKLGLDVELIIIEDESQYAAALASGNIDGLGNVLDREIIHYAKGTPETVILGMDESAGGDGIVASAEIKSLADLEGKTVALDKSSTSYFFFLTAIESAGLDEKNINITEMGASDAGAAFVAGRVDAAVTWEPWLTNANQREGGHVLVSSKDFPKTIVDVLVLRNDFIEKNPDAPLALTKAWNEAVAWYNEHPDEGNEIMGKAMGLDASEMADMASGVRFIGGSDNQDFFDKSKAGNIYEVAARAAKFWEEKGIIDAGTDIDALITDQYVKEATQ</sequence>
<dbReference type="PANTHER" id="PTHR30024:SF47">
    <property type="entry name" value="TAURINE-BINDING PERIPLASMIC PROTEIN"/>
    <property type="match status" value="1"/>
</dbReference>